<evidence type="ECO:0000259" key="6">
    <source>
        <dbReference type="PROSITE" id="PS50059"/>
    </source>
</evidence>
<dbReference type="PROSITE" id="PS50059">
    <property type="entry name" value="FKBP_PPIASE"/>
    <property type="match status" value="1"/>
</dbReference>
<feature type="region of interest" description="Disordered" evidence="5">
    <location>
        <begin position="28"/>
        <end position="68"/>
    </location>
</feature>
<dbReference type="Pfam" id="PF00254">
    <property type="entry name" value="FKBP_C"/>
    <property type="match status" value="1"/>
</dbReference>
<accession>A0A6J7E085</accession>
<evidence type="ECO:0000256" key="4">
    <source>
        <dbReference type="ARBA" id="ARBA00023235"/>
    </source>
</evidence>
<gene>
    <name evidence="7" type="ORF">UFOPK3401_01091</name>
</gene>
<dbReference type="EC" id="5.2.1.8" evidence="2"/>
<dbReference type="GO" id="GO:0003755">
    <property type="term" value="F:peptidyl-prolyl cis-trans isomerase activity"/>
    <property type="evidence" value="ECO:0007669"/>
    <property type="project" value="UniProtKB-KW"/>
</dbReference>
<evidence type="ECO:0000256" key="2">
    <source>
        <dbReference type="ARBA" id="ARBA00013194"/>
    </source>
</evidence>
<dbReference type="PANTHER" id="PTHR43811:SF19">
    <property type="entry name" value="39 KDA FK506-BINDING NUCLEAR PROTEIN"/>
    <property type="match status" value="1"/>
</dbReference>
<dbReference type="EMBL" id="CAFBLM010000052">
    <property type="protein sequence ID" value="CAB4876221.1"/>
    <property type="molecule type" value="Genomic_DNA"/>
</dbReference>
<organism evidence="7">
    <name type="scientific">freshwater metagenome</name>
    <dbReference type="NCBI Taxonomy" id="449393"/>
    <lineage>
        <taxon>unclassified sequences</taxon>
        <taxon>metagenomes</taxon>
        <taxon>ecological metagenomes</taxon>
    </lineage>
</organism>
<proteinExistence type="predicted"/>
<protein>
    <recommendedName>
        <fullName evidence="2">peptidylprolyl isomerase</fullName>
        <ecNumber evidence="2">5.2.1.8</ecNumber>
    </recommendedName>
</protein>
<evidence type="ECO:0000256" key="5">
    <source>
        <dbReference type="SAM" id="MobiDB-lite"/>
    </source>
</evidence>
<dbReference type="SUPFAM" id="SSF54534">
    <property type="entry name" value="FKBP-like"/>
    <property type="match status" value="1"/>
</dbReference>
<evidence type="ECO:0000313" key="7">
    <source>
        <dbReference type="EMBL" id="CAB4876221.1"/>
    </source>
</evidence>
<evidence type="ECO:0000256" key="1">
    <source>
        <dbReference type="ARBA" id="ARBA00000971"/>
    </source>
</evidence>
<name>A0A6J7E085_9ZZZZ</name>
<dbReference type="AlphaFoldDB" id="A0A6J7E085"/>
<dbReference type="InterPro" id="IPR046357">
    <property type="entry name" value="PPIase_dom_sf"/>
</dbReference>
<reference evidence="7" key="1">
    <citation type="submission" date="2020-05" db="EMBL/GenBank/DDBJ databases">
        <authorList>
            <person name="Chiriac C."/>
            <person name="Salcher M."/>
            <person name="Ghai R."/>
            <person name="Kavagutti S V."/>
        </authorList>
    </citation>
    <scope>NUCLEOTIDE SEQUENCE</scope>
</reference>
<feature type="compositionally biased region" description="Polar residues" evidence="5">
    <location>
        <begin position="28"/>
        <end position="49"/>
    </location>
</feature>
<comment type="catalytic activity">
    <reaction evidence="1">
        <text>[protein]-peptidylproline (omega=180) = [protein]-peptidylproline (omega=0)</text>
        <dbReference type="Rhea" id="RHEA:16237"/>
        <dbReference type="Rhea" id="RHEA-COMP:10747"/>
        <dbReference type="Rhea" id="RHEA-COMP:10748"/>
        <dbReference type="ChEBI" id="CHEBI:83833"/>
        <dbReference type="ChEBI" id="CHEBI:83834"/>
        <dbReference type="EC" id="5.2.1.8"/>
    </reaction>
</comment>
<dbReference type="PANTHER" id="PTHR43811">
    <property type="entry name" value="FKBP-TYPE PEPTIDYL-PROLYL CIS-TRANS ISOMERASE FKPA"/>
    <property type="match status" value="1"/>
</dbReference>
<dbReference type="InterPro" id="IPR001179">
    <property type="entry name" value="PPIase_FKBP_dom"/>
</dbReference>
<keyword evidence="3" id="KW-0697">Rotamase</keyword>
<evidence type="ECO:0000256" key="3">
    <source>
        <dbReference type="ARBA" id="ARBA00023110"/>
    </source>
</evidence>
<keyword evidence="4" id="KW-0413">Isomerase</keyword>
<sequence length="179" mass="18321">MYRSSKSAVVAAVAAATCMAIALSGCSSNTTNSPSGTKTSSASQASNIPKVTGDYGANPTIAKPKGNPPTELVVKDLVVGKGTPVSDITKPYLWNYEGISWSNGKVFDSSFDRGAPIPFALNGVISGWTEGLQGIKPGGRRLLIIPPEKGYGAAGSPPVIGPNETLVFVVDLVGNAPSQ</sequence>
<dbReference type="Gene3D" id="3.10.50.40">
    <property type="match status" value="1"/>
</dbReference>
<feature type="domain" description="PPIase FKBP-type" evidence="6">
    <location>
        <begin position="95"/>
        <end position="176"/>
    </location>
</feature>
<dbReference type="PROSITE" id="PS51257">
    <property type="entry name" value="PROKAR_LIPOPROTEIN"/>
    <property type="match status" value="1"/>
</dbReference>